<gene>
    <name evidence="5" type="primary">hpr</name>
    <name evidence="5" type="ORF">PSEWESI4_01160</name>
</gene>
<keyword evidence="3" id="KW-0804">Transcription</keyword>
<keyword evidence="1" id="KW-0805">Transcription regulation</keyword>
<evidence type="ECO:0000313" key="6">
    <source>
        <dbReference type="Proteomes" id="UP000583387"/>
    </source>
</evidence>
<protein>
    <submittedName>
        <fullName evidence="5">HTH-type transcriptional regulator Hpr</fullName>
    </submittedName>
</protein>
<dbReference type="SMART" id="SM00347">
    <property type="entry name" value="HTH_MARR"/>
    <property type="match status" value="1"/>
</dbReference>
<dbReference type="InterPro" id="IPR036388">
    <property type="entry name" value="WH-like_DNA-bd_sf"/>
</dbReference>
<dbReference type="SUPFAM" id="SSF46785">
    <property type="entry name" value="Winged helix' DNA-binding domain"/>
    <property type="match status" value="1"/>
</dbReference>
<dbReference type="PANTHER" id="PTHR42756">
    <property type="entry name" value="TRANSCRIPTIONAL REGULATOR, MARR"/>
    <property type="match status" value="1"/>
</dbReference>
<keyword evidence="2" id="KW-0238">DNA-binding</keyword>
<reference evidence="5 6" key="1">
    <citation type="submission" date="2020-08" db="EMBL/GenBank/DDBJ databases">
        <authorList>
            <person name="Criscuolo A."/>
        </authorList>
    </citation>
    <scope>NUCLEOTIDE SEQUENCE [LARGE SCALE GENOMIC DNA]</scope>
    <source>
        <strain evidence="5">CIP111764</strain>
    </source>
</reference>
<dbReference type="Proteomes" id="UP000583387">
    <property type="component" value="Unassembled WGS sequence"/>
</dbReference>
<proteinExistence type="predicted"/>
<comment type="caution">
    <text evidence="5">The sequence shown here is derived from an EMBL/GenBank/DDBJ whole genome shotgun (WGS) entry which is preliminary data.</text>
</comment>
<feature type="domain" description="HTH marR-type" evidence="4">
    <location>
        <begin position="46"/>
        <end position="178"/>
    </location>
</feature>
<evidence type="ECO:0000259" key="4">
    <source>
        <dbReference type="PROSITE" id="PS50995"/>
    </source>
</evidence>
<dbReference type="PANTHER" id="PTHR42756:SF1">
    <property type="entry name" value="TRANSCRIPTIONAL REPRESSOR OF EMRAB OPERON"/>
    <property type="match status" value="1"/>
</dbReference>
<evidence type="ECO:0000256" key="1">
    <source>
        <dbReference type="ARBA" id="ARBA00023015"/>
    </source>
</evidence>
<sequence>MYRSRWNDDWKYLSSRLGIIEAVRPMTVPKKYRNRYNPASEDFHKEDFPFYWLARVHARYTMNMEKLLKKVDLDIPRWRVLNILYENQEASISEISEHAIAKLSTITRIVYRMKDDGLVETRQSAQDGRVTQVSITDEGRRAFIAMHEVTEGLFHTGFKDLSEAQIRKLNQTLSKIFDNLSDT</sequence>
<dbReference type="InterPro" id="IPR000835">
    <property type="entry name" value="HTH_MarR-typ"/>
</dbReference>
<dbReference type="PROSITE" id="PS50995">
    <property type="entry name" value="HTH_MARR_2"/>
    <property type="match status" value="1"/>
</dbReference>
<dbReference type="InterPro" id="IPR036390">
    <property type="entry name" value="WH_DNA-bd_sf"/>
</dbReference>
<evidence type="ECO:0000313" key="5">
    <source>
        <dbReference type="EMBL" id="CAD5106893.1"/>
    </source>
</evidence>
<evidence type="ECO:0000256" key="2">
    <source>
        <dbReference type="ARBA" id="ARBA00023125"/>
    </source>
</evidence>
<dbReference type="Gene3D" id="1.10.10.10">
    <property type="entry name" value="Winged helix-like DNA-binding domain superfamily/Winged helix DNA-binding domain"/>
    <property type="match status" value="1"/>
</dbReference>
<dbReference type="GO" id="GO:0003700">
    <property type="term" value="F:DNA-binding transcription factor activity"/>
    <property type="evidence" value="ECO:0007669"/>
    <property type="project" value="InterPro"/>
</dbReference>
<keyword evidence="6" id="KW-1185">Reference proteome</keyword>
<organism evidence="5 6">
    <name type="scientific">Zestomonas carbonaria</name>
    <dbReference type="NCBI Taxonomy" id="2762745"/>
    <lineage>
        <taxon>Bacteria</taxon>
        <taxon>Pseudomonadati</taxon>
        <taxon>Pseudomonadota</taxon>
        <taxon>Gammaproteobacteria</taxon>
        <taxon>Pseudomonadales</taxon>
        <taxon>Pseudomonadaceae</taxon>
        <taxon>Zestomonas</taxon>
    </lineage>
</organism>
<accession>A0A7U7EKX3</accession>
<dbReference type="Pfam" id="PF01047">
    <property type="entry name" value="MarR"/>
    <property type="match status" value="1"/>
</dbReference>
<evidence type="ECO:0000256" key="3">
    <source>
        <dbReference type="ARBA" id="ARBA00023163"/>
    </source>
</evidence>
<dbReference type="EMBL" id="CAJFCI010000028">
    <property type="protein sequence ID" value="CAD5106893.1"/>
    <property type="molecule type" value="Genomic_DNA"/>
</dbReference>
<dbReference type="AlphaFoldDB" id="A0A7U7EKX3"/>
<dbReference type="GO" id="GO:0003677">
    <property type="term" value="F:DNA binding"/>
    <property type="evidence" value="ECO:0007669"/>
    <property type="project" value="UniProtKB-KW"/>
</dbReference>
<name>A0A7U7EKX3_9GAMM</name>